<dbReference type="AlphaFoldDB" id="A0A182MC57"/>
<evidence type="ECO:0000256" key="1">
    <source>
        <dbReference type="SAM" id="Phobius"/>
    </source>
</evidence>
<evidence type="ECO:0000313" key="2">
    <source>
        <dbReference type="EnsemblMetazoa" id="ACUA014655-PA"/>
    </source>
</evidence>
<dbReference type="Proteomes" id="UP000075883">
    <property type="component" value="Unassembled WGS sequence"/>
</dbReference>
<protein>
    <submittedName>
        <fullName evidence="2">Uncharacterized protein</fullName>
    </submittedName>
</protein>
<organism evidence="2 3">
    <name type="scientific">Anopheles culicifacies</name>
    <dbReference type="NCBI Taxonomy" id="139723"/>
    <lineage>
        <taxon>Eukaryota</taxon>
        <taxon>Metazoa</taxon>
        <taxon>Ecdysozoa</taxon>
        <taxon>Arthropoda</taxon>
        <taxon>Hexapoda</taxon>
        <taxon>Insecta</taxon>
        <taxon>Pterygota</taxon>
        <taxon>Neoptera</taxon>
        <taxon>Endopterygota</taxon>
        <taxon>Diptera</taxon>
        <taxon>Nematocera</taxon>
        <taxon>Culicoidea</taxon>
        <taxon>Culicidae</taxon>
        <taxon>Anophelinae</taxon>
        <taxon>Anopheles</taxon>
        <taxon>culicifacies species complex</taxon>
    </lineage>
</organism>
<dbReference type="EnsemblMetazoa" id="ACUA014655-RA">
    <property type="protein sequence ID" value="ACUA014655-PA"/>
    <property type="gene ID" value="ACUA014655"/>
</dbReference>
<dbReference type="VEuPathDB" id="VectorBase:ACUA014655"/>
<keyword evidence="1" id="KW-1133">Transmembrane helix</keyword>
<keyword evidence="3" id="KW-1185">Reference proteome</keyword>
<dbReference type="EMBL" id="AXCM01001608">
    <property type="status" value="NOT_ANNOTATED_CDS"/>
    <property type="molecule type" value="Genomic_DNA"/>
</dbReference>
<accession>A0A182MC57</accession>
<reference evidence="3" key="1">
    <citation type="submission" date="2013-09" db="EMBL/GenBank/DDBJ databases">
        <title>The Genome Sequence of Anopheles culicifacies species A.</title>
        <authorList>
            <consortium name="The Broad Institute Genomics Platform"/>
            <person name="Neafsey D.E."/>
            <person name="Besansky N."/>
            <person name="Howell P."/>
            <person name="Walton C."/>
            <person name="Young S.K."/>
            <person name="Zeng Q."/>
            <person name="Gargeya S."/>
            <person name="Fitzgerald M."/>
            <person name="Haas B."/>
            <person name="Abouelleil A."/>
            <person name="Allen A.W."/>
            <person name="Alvarado L."/>
            <person name="Arachchi H.M."/>
            <person name="Berlin A.M."/>
            <person name="Chapman S.B."/>
            <person name="Gainer-Dewar J."/>
            <person name="Goldberg J."/>
            <person name="Griggs A."/>
            <person name="Gujja S."/>
            <person name="Hansen M."/>
            <person name="Howarth C."/>
            <person name="Imamovic A."/>
            <person name="Ireland A."/>
            <person name="Larimer J."/>
            <person name="McCowan C."/>
            <person name="Murphy C."/>
            <person name="Pearson M."/>
            <person name="Poon T.W."/>
            <person name="Priest M."/>
            <person name="Roberts A."/>
            <person name="Saif S."/>
            <person name="Shea T."/>
            <person name="Sisk P."/>
            <person name="Sykes S."/>
            <person name="Wortman J."/>
            <person name="Nusbaum C."/>
            <person name="Birren B."/>
        </authorList>
    </citation>
    <scope>NUCLEOTIDE SEQUENCE [LARGE SCALE GENOMIC DNA]</scope>
    <source>
        <strain evidence="3">A-37</strain>
    </source>
</reference>
<keyword evidence="1" id="KW-0472">Membrane</keyword>
<proteinExistence type="predicted"/>
<name>A0A182MC57_9DIPT</name>
<evidence type="ECO:0000313" key="3">
    <source>
        <dbReference type="Proteomes" id="UP000075883"/>
    </source>
</evidence>
<feature type="transmembrane region" description="Helical" evidence="1">
    <location>
        <begin position="15"/>
        <end position="31"/>
    </location>
</feature>
<reference evidence="2" key="2">
    <citation type="submission" date="2020-05" db="UniProtKB">
        <authorList>
            <consortium name="EnsemblMetazoa"/>
        </authorList>
    </citation>
    <scope>IDENTIFICATION</scope>
    <source>
        <strain evidence="2">A-37</strain>
    </source>
</reference>
<keyword evidence="1" id="KW-0812">Transmembrane</keyword>
<sequence length="126" mass="14264">MSHRQTPDLLASNTFYSHFIIIMCLGLMFGSPSTRAKKLHLGTVGTVAPLTNANALSRGRLGWVEICVRYRTDITTHREFGGGRRNTRTISHIHKNMVRTVERGDSVYRKHSRPRVRVAPHSVDVK</sequence>